<keyword evidence="3" id="KW-0732">Signal</keyword>
<evidence type="ECO:0000313" key="5">
    <source>
        <dbReference type="Proteomes" id="UP000754883"/>
    </source>
</evidence>
<feature type="signal peptide" evidence="3">
    <location>
        <begin position="1"/>
        <end position="16"/>
    </location>
</feature>
<keyword evidence="2" id="KW-0812">Transmembrane</keyword>
<dbReference type="AlphaFoldDB" id="A0A9N9U0V6"/>
<comment type="caution">
    <text evidence="4">The sequence shown here is derived from an EMBL/GenBank/DDBJ whole genome shotgun (WGS) entry which is preliminary data.</text>
</comment>
<keyword evidence="2" id="KW-1133">Transmembrane helix</keyword>
<dbReference type="EMBL" id="CABFNO020001240">
    <property type="protein sequence ID" value="CAG9971218.1"/>
    <property type="molecule type" value="Genomic_DNA"/>
</dbReference>
<feature type="compositionally biased region" description="Pro residues" evidence="1">
    <location>
        <begin position="380"/>
        <end position="391"/>
    </location>
</feature>
<sequence>MSPYTLLLTFGSLAAAAFVKDPEIVNPRGQKDSSWSPARETSVAEVEARAAEQWSPRPTDGPGLDAVELFPRLDGYTLPKGTCGFVSSNEVAYGCINTSATCTYSDDYIGCCVPNQDCSRVQTTCINSAQAATGACNLPKDFHTLCCTAATLGQCWTWLFSTTSGGNTMSYSFLDCSTRQGTGTLLAYDPTWSRTHIPSSSTSSSSSSSSTGSSTRTSSAASTSTSATGGGGGSSTNVGAIAGGTVGGVAALALVGVAAFLLIRRRKKNGESSEVKSSPPAPSTAHPSTTMSPPPPTITPSSPGNTTIYPSGVPTNFTGYSPSPGYEQMSPQSTAAYPMYPNQQTYAPPQFAPGQQPQQPQQPYYPQGPYGYQPQNSPSPGVPSPSAPSPGVPSHGGTSPGAVGIGAVGAPPVPPPQHQQHATELPTINPIGNESNRAELQ</sequence>
<feature type="chain" id="PRO_5040321340" evidence="3">
    <location>
        <begin position="17"/>
        <end position="441"/>
    </location>
</feature>
<keyword evidence="2" id="KW-0472">Membrane</keyword>
<feature type="region of interest" description="Disordered" evidence="1">
    <location>
        <begin position="195"/>
        <end position="234"/>
    </location>
</feature>
<gene>
    <name evidence="4" type="ORF">CBYS24578_00000330</name>
</gene>
<feature type="region of interest" description="Disordered" evidence="1">
    <location>
        <begin position="268"/>
        <end position="441"/>
    </location>
</feature>
<proteinExistence type="predicted"/>
<feature type="transmembrane region" description="Helical" evidence="2">
    <location>
        <begin position="241"/>
        <end position="263"/>
    </location>
</feature>
<name>A0A9N9U0V6_9HYPO</name>
<evidence type="ECO:0000256" key="1">
    <source>
        <dbReference type="SAM" id="MobiDB-lite"/>
    </source>
</evidence>
<feature type="compositionally biased region" description="Low complexity" evidence="1">
    <location>
        <begin position="346"/>
        <end position="379"/>
    </location>
</feature>
<reference evidence="5" key="1">
    <citation type="submission" date="2019-06" db="EMBL/GenBank/DDBJ databases">
        <authorList>
            <person name="Broberg M."/>
        </authorList>
    </citation>
    <scope>NUCLEOTIDE SEQUENCE [LARGE SCALE GENOMIC DNA]</scope>
</reference>
<feature type="compositionally biased region" description="Polar residues" evidence="1">
    <location>
        <begin position="329"/>
        <end position="345"/>
    </location>
</feature>
<feature type="compositionally biased region" description="Low complexity" evidence="1">
    <location>
        <begin position="199"/>
        <end position="227"/>
    </location>
</feature>
<accession>A0A9N9U0V6</accession>
<organism evidence="4 5">
    <name type="scientific">Clonostachys byssicola</name>
    <dbReference type="NCBI Taxonomy" id="160290"/>
    <lineage>
        <taxon>Eukaryota</taxon>
        <taxon>Fungi</taxon>
        <taxon>Dikarya</taxon>
        <taxon>Ascomycota</taxon>
        <taxon>Pezizomycotina</taxon>
        <taxon>Sordariomycetes</taxon>
        <taxon>Hypocreomycetidae</taxon>
        <taxon>Hypocreales</taxon>
        <taxon>Bionectriaceae</taxon>
        <taxon>Clonostachys</taxon>
    </lineage>
</organism>
<evidence type="ECO:0000256" key="3">
    <source>
        <dbReference type="SAM" id="SignalP"/>
    </source>
</evidence>
<dbReference type="OrthoDB" id="4814718at2759"/>
<dbReference type="Proteomes" id="UP000754883">
    <property type="component" value="Unassembled WGS sequence"/>
</dbReference>
<keyword evidence="5" id="KW-1185">Reference proteome</keyword>
<evidence type="ECO:0000313" key="4">
    <source>
        <dbReference type="EMBL" id="CAG9971218.1"/>
    </source>
</evidence>
<reference evidence="4 5" key="2">
    <citation type="submission" date="2021-10" db="EMBL/GenBank/DDBJ databases">
        <authorList>
            <person name="Piombo E."/>
        </authorList>
    </citation>
    <scope>NUCLEOTIDE SEQUENCE [LARGE SCALE GENOMIC DNA]</scope>
</reference>
<protein>
    <submittedName>
        <fullName evidence="4">Uncharacterized protein</fullName>
    </submittedName>
</protein>
<evidence type="ECO:0000256" key="2">
    <source>
        <dbReference type="SAM" id="Phobius"/>
    </source>
</evidence>